<dbReference type="KEGG" id="mhb:MHM_02640"/>
<reference evidence="2" key="2">
    <citation type="submission" date="2011-11" db="EMBL/GenBank/DDBJ databases">
        <authorList>
            <person name="Barker E."/>
        </authorList>
    </citation>
    <scope>NUCLEOTIDE SEQUENCE</scope>
    <source>
        <strain evidence="2">Birmingham 1</strain>
    </source>
</reference>
<keyword evidence="1" id="KW-0812">Transmembrane</keyword>
<reference evidence="2" key="1">
    <citation type="submission" date="2011-11" db="EMBL/GenBank/DDBJ databases">
        <title>Complete genome sequence of Candidatus Mycoplasma haemominutum.</title>
        <authorList>
            <person name="Barker E.N."/>
            <person name="Darby A.C."/>
            <person name="Helps C.R."/>
            <person name="Peters I.R."/>
            <person name="Hughes M.A."/>
            <person name="Radford A.D."/>
            <person name="Novacco M."/>
            <person name="Boretti F."/>
            <person name="Hofmann-Lehmann R."/>
            <person name="Tasker S."/>
        </authorList>
    </citation>
    <scope>NUCLEOTIDE SEQUENCE</scope>
    <source>
        <strain evidence="2">Birmingham 1</strain>
    </source>
</reference>
<feature type="transmembrane region" description="Helical" evidence="1">
    <location>
        <begin position="42"/>
        <end position="60"/>
    </location>
</feature>
<dbReference type="PATRIC" id="fig|1116213.3.peg.279"/>
<keyword evidence="1" id="KW-1133">Transmembrane helix</keyword>
<accession>G8C384</accession>
<dbReference type="AlphaFoldDB" id="G8C384"/>
<keyword evidence="1" id="KW-0472">Membrane</keyword>
<protein>
    <submittedName>
        <fullName evidence="2">Uncharacterized protein</fullName>
    </submittedName>
</protein>
<dbReference type="EMBL" id="HE613254">
    <property type="protein sequence ID" value="CCE66782.1"/>
    <property type="molecule type" value="Genomic_DNA"/>
</dbReference>
<name>G8C384_9MOLU</name>
<evidence type="ECO:0000313" key="2">
    <source>
        <dbReference type="EMBL" id="CCE66782.1"/>
    </source>
</evidence>
<dbReference type="RefSeq" id="WP_015511647.1">
    <property type="nucleotide sequence ID" value="NC_021007.1"/>
</dbReference>
<proteinExistence type="predicted"/>
<evidence type="ECO:0000256" key="1">
    <source>
        <dbReference type="SAM" id="Phobius"/>
    </source>
</evidence>
<dbReference type="HOGENOM" id="CLU_1728001_0_0_14"/>
<gene>
    <name evidence="2" type="ORF">MHM_02640</name>
</gene>
<organism evidence="2">
    <name type="scientific">Candidatus Mycoplasma haematominutum 'Birmingham 1'</name>
    <dbReference type="NCBI Taxonomy" id="1116213"/>
    <lineage>
        <taxon>Bacteria</taxon>
        <taxon>Bacillati</taxon>
        <taxon>Mycoplasmatota</taxon>
        <taxon>Mollicutes</taxon>
        <taxon>Mycoplasmataceae</taxon>
        <taxon>Mycoplasma</taxon>
    </lineage>
</organism>
<sequence>MVKKIGLKRRIAPTEPNWLLEVIRESTSDPRLNKKTPRRKRVWVLIVSYRIPGMGVALNIRKRKSLCKRMFEKLNPKQVLQSRCPPEGEPICGFHDDLDEPASLRRLHDQLKIAVIENFEAFLGTDLGKKIQERRTFSDNLTLLLRRLQAL</sequence>